<evidence type="ECO:0000313" key="2">
    <source>
        <dbReference type="EMBL" id="KIO19577.1"/>
    </source>
</evidence>
<protein>
    <submittedName>
        <fullName evidence="2">Uncharacterized protein</fullName>
    </submittedName>
</protein>
<reference evidence="3" key="2">
    <citation type="submission" date="2015-01" db="EMBL/GenBank/DDBJ databases">
        <title>Evolutionary Origins and Diversification of the Mycorrhizal Mutualists.</title>
        <authorList>
            <consortium name="DOE Joint Genome Institute"/>
            <consortium name="Mycorrhizal Genomics Consortium"/>
            <person name="Kohler A."/>
            <person name="Kuo A."/>
            <person name="Nagy L.G."/>
            <person name="Floudas D."/>
            <person name="Copeland A."/>
            <person name="Barry K.W."/>
            <person name="Cichocki N."/>
            <person name="Veneault-Fourrey C."/>
            <person name="LaButti K."/>
            <person name="Lindquist E.A."/>
            <person name="Lipzen A."/>
            <person name="Lundell T."/>
            <person name="Morin E."/>
            <person name="Murat C."/>
            <person name="Riley R."/>
            <person name="Ohm R."/>
            <person name="Sun H."/>
            <person name="Tunlid A."/>
            <person name="Henrissat B."/>
            <person name="Grigoriev I.V."/>
            <person name="Hibbett D.S."/>
            <person name="Martin F."/>
        </authorList>
    </citation>
    <scope>NUCLEOTIDE SEQUENCE [LARGE SCALE GENOMIC DNA]</scope>
    <source>
        <strain evidence="3">MUT 4182</strain>
    </source>
</reference>
<proteinExistence type="predicted"/>
<evidence type="ECO:0000313" key="3">
    <source>
        <dbReference type="Proteomes" id="UP000054248"/>
    </source>
</evidence>
<dbReference type="HOGENOM" id="CLU_2348225_0_0_1"/>
<organism evidence="2 3">
    <name type="scientific">Tulasnella calospora MUT 4182</name>
    <dbReference type="NCBI Taxonomy" id="1051891"/>
    <lineage>
        <taxon>Eukaryota</taxon>
        <taxon>Fungi</taxon>
        <taxon>Dikarya</taxon>
        <taxon>Basidiomycota</taxon>
        <taxon>Agaricomycotina</taxon>
        <taxon>Agaricomycetes</taxon>
        <taxon>Cantharellales</taxon>
        <taxon>Tulasnellaceae</taxon>
        <taxon>Tulasnella</taxon>
    </lineage>
</organism>
<name>A0A0C3LDN6_9AGAM</name>
<accession>A0A0C3LDN6</accession>
<dbReference type="EMBL" id="KN823214">
    <property type="protein sequence ID" value="KIO19577.1"/>
    <property type="molecule type" value="Genomic_DNA"/>
</dbReference>
<gene>
    <name evidence="2" type="ORF">M407DRAFT_246124</name>
</gene>
<dbReference type="Proteomes" id="UP000054248">
    <property type="component" value="Unassembled WGS sequence"/>
</dbReference>
<keyword evidence="3" id="KW-1185">Reference proteome</keyword>
<evidence type="ECO:0000256" key="1">
    <source>
        <dbReference type="SAM" id="MobiDB-lite"/>
    </source>
</evidence>
<sequence>MDNGEVIPVWKKDNASKITLVAMLFGGAPCLVPDAEAFIRKNPSAKRGNSSSRRQTKLDGFIHRGGSGRIRSKSRFDFGTLRMYPLGLQKPVTARTV</sequence>
<dbReference type="AlphaFoldDB" id="A0A0C3LDN6"/>
<reference evidence="2 3" key="1">
    <citation type="submission" date="2014-04" db="EMBL/GenBank/DDBJ databases">
        <authorList>
            <consortium name="DOE Joint Genome Institute"/>
            <person name="Kuo A."/>
            <person name="Girlanda M."/>
            <person name="Perotto S."/>
            <person name="Kohler A."/>
            <person name="Nagy L.G."/>
            <person name="Floudas D."/>
            <person name="Copeland A."/>
            <person name="Barry K.W."/>
            <person name="Cichocki N."/>
            <person name="Veneault-Fourrey C."/>
            <person name="LaButti K."/>
            <person name="Lindquist E.A."/>
            <person name="Lipzen A."/>
            <person name="Lundell T."/>
            <person name="Morin E."/>
            <person name="Murat C."/>
            <person name="Sun H."/>
            <person name="Tunlid A."/>
            <person name="Henrissat B."/>
            <person name="Grigoriev I.V."/>
            <person name="Hibbett D.S."/>
            <person name="Martin F."/>
            <person name="Nordberg H.P."/>
            <person name="Cantor M.N."/>
            <person name="Hua S.X."/>
        </authorList>
    </citation>
    <scope>NUCLEOTIDE SEQUENCE [LARGE SCALE GENOMIC DNA]</scope>
    <source>
        <strain evidence="2 3">MUT 4182</strain>
    </source>
</reference>
<feature type="region of interest" description="Disordered" evidence="1">
    <location>
        <begin position="42"/>
        <end position="64"/>
    </location>
</feature>